<reference evidence="21" key="3">
    <citation type="submission" date="2025-09" db="UniProtKB">
        <authorList>
            <consortium name="Ensembl"/>
        </authorList>
    </citation>
    <scope>IDENTIFICATION</scope>
</reference>
<evidence type="ECO:0000256" key="9">
    <source>
        <dbReference type="ARBA" id="ARBA00022771"/>
    </source>
</evidence>
<dbReference type="SMART" id="SM00119">
    <property type="entry name" value="HECTc"/>
    <property type="match status" value="1"/>
</dbReference>
<keyword evidence="11" id="KW-0862">Zinc</keyword>
<comment type="subcellular location">
    <subcellularLocation>
        <location evidence="3">Cytoplasm</location>
    </subcellularLocation>
    <subcellularLocation>
        <location evidence="2">Nucleus</location>
    </subcellularLocation>
</comment>
<evidence type="ECO:0000256" key="13">
    <source>
        <dbReference type="ARBA" id="ARBA00023108"/>
    </source>
</evidence>
<keyword evidence="14" id="KW-0539">Nucleus</keyword>
<dbReference type="Gene3D" id="6.10.130.10">
    <property type="entry name" value="Ubiquitin-protein ligase E3A, N-terminal zinc-binding domain (AZUL)"/>
    <property type="match status" value="1"/>
</dbReference>
<evidence type="ECO:0000256" key="11">
    <source>
        <dbReference type="ARBA" id="ARBA00022833"/>
    </source>
</evidence>
<dbReference type="GO" id="GO:0042752">
    <property type="term" value="P:regulation of circadian rhythm"/>
    <property type="evidence" value="ECO:0007669"/>
    <property type="project" value="UniProtKB-ARBA"/>
</dbReference>
<dbReference type="InterPro" id="IPR042556">
    <property type="entry name" value="AZUL_sf"/>
</dbReference>
<dbReference type="Pfam" id="PF16558">
    <property type="entry name" value="AZUL"/>
    <property type="match status" value="1"/>
</dbReference>
<feature type="compositionally biased region" description="Low complexity" evidence="19">
    <location>
        <begin position="160"/>
        <end position="178"/>
    </location>
</feature>
<dbReference type="GO" id="GO:0005737">
    <property type="term" value="C:cytoplasm"/>
    <property type="evidence" value="ECO:0007669"/>
    <property type="project" value="UniProtKB-SubCell"/>
</dbReference>
<dbReference type="Ensembl" id="ENSOMYT00000002510.2">
    <property type="protein sequence ID" value="ENSOMYP00000002251.2"/>
    <property type="gene ID" value="ENSOMYG00000001185.2"/>
</dbReference>
<proteinExistence type="predicted"/>
<accession>A0A8C7LPM6</accession>
<dbReference type="PANTHER" id="PTHR45700">
    <property type="entry name" value="UBIQUITIN-PROTEIN LIGASE E3C"/>
    <property type="match status" value="1"/>
</dbReference>
<dbReference type="Gene3D" id="3.90.1750.10">
    <property type="entry name" value="Hect, E3 ligase catalytic domains"/>
    <property type="match status" value="1"/>
</dbReference>
<keyword evidence="12" id="KW-0647">Proteasome</keyword>
<dbReference type="GO" id="GO:0000502">
    <property type="term" value="C:proteasome complex"/>
    <property type="evidence" value="ECO:0007669"/>
    <property type="project" value="UniProtKB-KW"/>
</dbReference>
<organism evidence="21 22">
    <name type="scientific">Oncorhynchus mykiss</name>
    <name type="common">Rainbow trout</name>
    <name type="synonym">Salmo gairdneri</name>
    <dbReference type="NCBI Taxonomy" id="8022"/>
    <lineage>
        <taxon>Eukaryota</taxon>
        <taxon>Metazoa</taxon>
        <taxon>Chordata</taxon>
        <taxon>Craniata</taxon>
        <taxon>Vertebrata</taxon>
        <taxon>Euteleostomi</taxon>
        <taxon>Actinopterygii</taxon>
        <taxon>Neopterygii</taxon>
        <taxon>Teleostei</taxon>
        <taxon>Protacanthopterygii</taxon>
        <taxon>Salmoniformes</taxon>
        <taxon>Salmonidae</taxon>
        <taxon>Salmoninae</taxon>
        <taxon>Oncorhynchus</taxon>
    </lineage>
</organism>
<dbReference type="InterPro" id="IPR032353">
    <property type="entry name" value="AZUL"/>
</dbReference>
<dbReference type="InterPro" id="IPR000569">
    <property type="entry name" value="HECT_dom"/>
</dbReference>
<keyword evidence="6" id="KW-0597">Phosphoprotein</keyword>
<dbReference type="InterPro" id="IPR044611">
    <property type="entry name" value="E3A/B/C-like"/>
</dbReference>
<dbReference type="PROSITE" id="PS50237">
    <property type="entry name" value="HECT"/>
    <property type="match status" value="1"/>
</dbReference>
<evidence type="ECO:0000256" key="10">
    <source>
        <dbReference type="ARBA" id="ARBA00022786"/>
    </source>
</evidence>
<evidence type="ECO:0000256" key="8">
    <source>
        <dbReference type="ARBA" id="ARBA00022723"/>
    </source>
</evidence>
<dbReference type="GO" id="GO:0008270">
    <property type="term" value="F:zinc ion binding"/>
    <property type="evidence" value="ECO:0007669"/>
    <property type="project" value="UniProtKB-KW"/>
</dbReference>
<dbReference type="FunFam" id="3.30.2410.10:FF:000003">
    <property type="entry name" value="probable E3 ubiquitin-protein ligase HERC4 isoform X1"/>
    <property type="match status" value="1"/>
</dbReference>
<evidence type="ECO:0000256" key="7">
    <source>
        <dbReference type="ARBA" id="ARBA00022679"/>
    </source>
</evidence>
<keyword evidence="9" id="KW-0863">Zinc-finger</keyword>
<name>A0A8C7LPM6_ONCMY</name>
<reference evidence="21" key="1">
    <citation type="submission" date="2020-07" db="EMBL/GenBank/DDBJ databases">
        <title>A long reads based de novo assembly of the rainbow trout Arlee double haploid line genome.</title>
        <authorList>
            <person name="Gao G."/>
            <person name="Palti Y."/>
        </authorList>
    </citation>
    <scope>NUCLEOTIDE SEQUENCE [LARGE SCALE GENOMIC DNA]</scope>
</reference>
<feature type="active site" description="Glycyl thioester intermediate" evidence="18">
    <location>
        <position position="796"/>
    </location>
</feature>
<evidence type="ECO:0000256" key="3">
    <source>
        <dbReference type="ARBA" id="ARBA00004496"/>
    </source>
</evidence>
<evidence type="ECO:0000313" key="22">
    <source>
        <dbReference type="Proteomes" id="UP000694395"/>
    </source>
</evidence>
<dbReference type="GO" id="GO:0000209">
    <property type="term" value="P:protein polyubiquitination"/>
    <property type="evidence" value="ECO:0007669"/>
    <property type="project" value="InterPro"/>
</dbReference>
<dbReference type="FunFam" id="3.90.1750.10:FF:000008">
    <property type="entry name" value="Putative ubiquitin-protein ligase E3A"/>
    <property type="match status" value="1"/>
</dbReference>
<dbReference type="EC" id="2.3.2.26" evidence="4"/>
<evidence type="ECO:0000256" key="16">
    <source>
        <dbReference type="ARBA" id="ARBA00077235"/>
    </source>
</evidence>
<evidence type="ECO:0000256" key="5">
    <source>
        <dbReference type="ARBA" id="ARBA00022490"/>
    </source>
</evidence>
<protein>
    <recommendedName>
        <fullName evidence="15">Ubiquitin-protein ligase E3A</fullName>
        <ecNumber evidence="4">2.3.2.26</ecNumber>
    </recommendedName>
    <alternativeName>
        <fullName evidence="17">HECT-type ubiquitin transferase E3A</fullName>
    </alternativeName>
    <alternativeName>
        <fullName evidence="16">Oncogenic protein-associated protein E6-AP</fullName>
    </alternativeName>
</protein>
<evidence type="ECO:0000256" key="1">
    <source>
        <dbReference type="ARBA" id="ARBA00000885"/>
    </source>
</evidence>
<dbReference type="GO" id="GO:0061630">
    <property type="term" value="F:ubiquitin protein ligase activity"/>
    <property type="evidence" value="ECO:0007669"/>
    <property type="project" value="UniProtKB-EC"/>
</dbReference>
<dbReference type="CDD" id="cd00078">
    <property type="entry name" value="HECTc"/>
    <property type="match status" value="1"/>
</dbReference>
<dbReference type="GO" id="GO:0048731">
    <property type="term" value="P:system development"/>
    <property type="evidence" value="ECO:0007669"/>
    <property type="project" value="UniProtKB-ARBA"/>
</dbReference>
<feature type="compositionally biased region" description="Basic and acidic residues" evidence="19">
    <location>
        <begin position="126"/>
        <end position="148"/>
    </location>
</feature>
<evidence type="ECO:0000256" key="15">
    <source>
        <dbReference type="ARBA" id="ARBA00067504"/>
    </source>
</evidence>
<feature type="region of interest" description="Disordered" evidence="19">
    <location>
        <begin position="126"/>
        <end position="181"/>
    </location>
</feature>
<feature type="domain" description="HECT" evidence="20">
    <location>
        <begin position="500"/>
        <end position="828"/>
    </location>
</feature>
<evidence type="ECO:0000256" key="6">
    <source>
        <dbReference type="ARBA" id="ARBA00022553"/>
    </source>
</evidence>
<sequence length="828" mass="94743">EGCGNGACTNELCASCLGFQPLDHNAAAIRALELYKINTKLCDLHPSAAFPDNSAEDTQPALLGDCHGKMTDNLFPPREDFREVRYLTEEKVYEILSICEGKKDYSPLIRVIGRIFSNADGLVQSFRKDKEQHPNTKEQRKTHQAKDEDKDEDDKERTTAMEQESEASASMEGATGSTENRLGPVEVSVDIEAVRRVYNRLLSNEKMESAFLNALVYLTPNVELDLTYLDVYDTNPDYLNIFIIVMENSSLHSPEYLEMAMPLFCKCMSKLPLPALAKLTRLWSQYSVEHIRRMMETFQQLITYTVISNEYVSDSLVNDDEGVVAATKCLKLVFYANVLGGDLDTGHNEEEEEEPPSSELTLQELLGEERRNKNGPRVDPLEKELGVRTLDCRRPLIPFEEFVNEPLNDVLEMDKDFTFFKVDSESKFSFQSCPFILNACTKSLGLYYDNRISMYSERRITALYSLVQGQQLNPYLRLKVRRDHIIDDALVRLEMIAMENPADLRKQLFVEFEGEQGVDEGGVSKEFFQLVLEEMFNPDIGMFTYDESTKLFWFNPPSLENEAQFTLIGIVLGLAIYNNCILDVHFPMVVYRKLMGKKGTYLDLADSHPVQYQSLKELLDYEGDVEEDMMITFQISQTDLFGDPITYDLKENGDKIPVSADNRKEFVSLYSDYILNKSVERQFKAFRRGFQMVTNESPLKCLFRPEEVELLICGSRNLDFHALEETTEYDGGYNKDCRIIKDFWETVHSFGEEDKRLFLQFTTGTDRAPVGGLGKLKMIIVKNGPDTDRLPTSHTCFNALLLPEYDTKEKLKERLLKAITYAKGFGML</sequence>
<keyword evidence="5" id="KW-0963">Cytoplasm</keyword>
<dbReference type="SUPFAM" id="SSF56204">
    <property type="entry name" value="Hect, E3 ligase catalytic domain"/>
    <property type="match status" value="1"/>
</dbReference>
<keyword evidence="13" id="KW-0090">Biological rhythms</keyword>
<dbReference type="Gene3D" id="3.30.2410.10">
    <property type="entry name" value="Hect, E3 ligase catalytic domain"/>
    <property type="match status" value="1"/>
</dbReference>
<dbReference type="GO" id="GO:0005634">
    <property type="term" value="C:nucleus"/>
    <property type="evidence" value="ECO:0007669"/>
    <property type="project" value="UniProtKB-SubCell"/>
</dbReference>
<evidence type="ECO:0000256" key="17">
    <source>
        <dbReference type="ARBA" id="ARBA00077264"/>
    </source>
</evidence>
<dbReference type="GO" id="GO:0006511">
    <property type="term" value="P:ubiquitin-dependent protein catabolic process"/>
    <property type="evidence" value="ECO:0007669"/>
    <property type="project" value="UniProtKB-ARBA"/>
</dbReference>
<keyword evidence="22" id="KW-1185">Reference proteome</keyword>
<dbReference type="Proteomes" id="UP000694395">
    <property type="component" value="Chromosome 1"/>
</dbReference>
<dbReference type="Pfam" id="PF00632">
    <property type="entry name" value="HECT"/>
    <property type="match status" value="1"/>
</dbReference>
<dbReference type="FunFam" id="3.30.2160.10:FF:000004">
    <property type="entry name" value="probable E3 ubiquitin-protein ligase HERC4 isoform X1"/>
    <property type="match status" value="1"/>
</dbReference>
<dbReference type="GO" id="GO:0048511">
    <property type="term" value="P:rhythmic process"/>
    <property type="evidence" value="ECO:0007669"/>
    <property type="project" value="UniProtKB-KW"/>
</dbReference>
<evidence type="ECO:0000313" key="21">
    <source>
        <dbReference type="Ensembl" id="ENSOMYP00000002251.2"/>
    </source>
</evidence>
<evidence type="ECO:0000256" key="19">
    <source>
        <dbReference type="SAM" id="MobiDB-lite"/>
    </source>
</evidence>
<evidence type="ECO:0000259" key="20">
    <source>
        <dbReference type="PROSITE" id="PS50237"/>
    </source>
</evidence>
<dbReference type="GeneTree" id="ENSGT00940000155050"/>
<evidence type="ECO:0000256" key="4">
    <source>
        <dbReference type="ARBA" id="ARBA00012485"/>
    </source>
</evidence>
<dbReference type="AlphaFoldDB" id="A0A8C7LPM6"/>
<comment type="catalytic activity">
    <reaction evidence="1">
        <text>S-ubiquitinyl-[E2 ubiquitin-conjugating enzyme]-L-cysteine + [acceptor protein]-L-lysine = [E2 ubiquitin-conjugating enzyme]-L-cysteine + N(6)-ubiquitinyl-[acceptor protein]-L-lysine.</text>
        <dbReference type="EC" id="2.3.2.26"/>
    </reaction>
</comment>
<evidence type="ECO:0000256" key="18">
    <source>
        <dbReference type="PROSITE-ProRule" id="PRU00104"/>
    </source>
</evidence>
<dbReference type="GO" id="GO:0010604">
    <property type="term" value="P:positive regulation of macromolecule metabolic process"/>
    <property type="evidence" value="ECO:0007669"/>
    <property type="project" value="UniProtKB-ARBA"/>
</dbReference>
<dbReference type="PANTHER" id="PTHR45700:SF10">
    <property type="entry name" value="UBIQUITIN-PROTEIN LIGASE E3A"/>
    <property type="match status" value="1"/>
</dbReference>
<keyword evidence="10 18" id="KW-0833">Ubl conjugation pathway</keyword>
<keyword evidence="8" id="KW-0479">Metal-binding</keyword>
<dbReference type="GO" id="GO:0030518">
    <property type="term" value="P:nuclear receptor-mediated steroid hormone signaling pathway"/>
    <property type="evidence" value="ECO:0007669"/>
    <property type="project" value="UniProtKB-ARBA"/>
</dbReference>
<keyword evidence="7" id="KW-0808">Transferase</keyword>
<reference evidence="21" key="2">
    <citation type="submission" date="2025-08" db="UniProtKB">
        <authorList>
            <consortium name="Ensembl"/>
        </authorList>
    </citation>
    <scope>IDENTIFICATION</scope>
</reference>
<dbReference type="InterPro" id="IPR035983">
    <property type="entry name" value="Hect_E3_ubiquitin_ligase"/>
</dbReference>
<evidence type="ECO:0000256" key="14">
    <source>
        <dbReference type="ARBA" id="ARBA00023242"/>
    </source>
</evidence>
<dbReference type="Gene3D" id="3.30.2160.10">
    <property type="entry name" value="Hect, E3 ligase catalytic domain"/>
    <property type="match status" value="1"/>
</dbReference>
<evidence type="ECO:0000256" key="12">
    <source>
        <dbReference type="ARBA" id="ARBA00022942"/>
    </source>
</evidence>
<dbReference type="GO" id="GO:0048513">
    <property type="term" value="P:animal organ development"/>
    <property type="evidence" value="ECO:0007669"/>
    <property type="project" value="UniProtKB-ARBA"/>
</dbReference>
<dbReference type="GO" id="GO:0080090">
    <property type="term" value="P:regulation of primary metabolic process"/>
    <property type="evidence" value="ECO:0007669"/>
    <property type="project" value="UniProtKB-ARBA"/>
</dbReference>
<evidence type="ECO:0000256" key="2">
    <source>
        <dbReference type="ARBA" id="ARBA00004123"/>
    </source>
</evidence>